<accession>A0A8J2QNL9</accession>
<sequence>MPKDSYTFLSDAHNSTSWLDHCMISYSLKSHINSISIDYNVDWSDHRPLSITLNSKNLTHAKSITETPKALPITWKAKSDQELTKYAREADLMLHKIKPLDVTNITQLSREVATKLIDNNYEQIVSSLRAAAYRVFALKPSNGSKKRRIPGWNERVKQAYATSKEAFINWVAAGRPSTGVVAEKRSSTKKDFKKEYKKCLRDSEEIKASRIALSLHNKNFNSFWRQTNKAMKTKNKTLAVEVNGKSDEREIAKEFASHFGFTTSHPADKTPMSRRIISISAAEVDKIIQCENRNKAAGHDGLVAEHLTYSGPYLPTLLAALFSACLTMCHIPTDMMKTTVLRDVISWSSSLRSEMSSPAAARSAAAAQAQRAHHDGAEVDALDNMTMRNIPAQRLEIKERCRAVVEERGRLANAWAARQAVKYLQPAARGLRETKLATQDEKLSTLNSHGDTTTVTEPREVTDLEDKIKKLQRHQAFTAELVANRTNLDEVKQLEPDREVAKELEQLEREWTTLEDAEEQIGRGLEDAQDILGFNQHLNKICRSLDKGQGTDANETGRDYEHCTALLRKLDDLDSDMKVDDNHVKSVQALADKLLQQGPTQHAASVAARRVERLAAALQLHSFNRDVQETSERLSRKAALFRSEECVRSMCVKRRLEAAVREAGAIRDRIQQLKNDRAALGRSHPEQREIIESQLSQMDQGWEQLEWEVWVTETVKRLDRAEPDSVTDAQALLEHRHETKAEIDGRQKAISSLQKEVEQAQELEKVKRVEKLAAGLNQAWLQRKQYLTQIIPPDLLPSIFENALESDVLSSVLRTVHNNMDRFPHSVAADLKNICGVKRFSALAMFLSAIDKESFA</sequence>
<dbReference type="InterPro" id="IPR025986">
    <property type="entry name" value="RPAP3-like_C"/>
</dbReference>
<comment type="caution">
    <text evidence="3">The sequence shown here is derived from an EMBL/GenBank/DDBJ whole genome shotgun (WGS) entry which is preliminary data.</text>
</comment>
<evidence type="ECO:0000313" key="4">
    <source>
        <dbReference type="Proteomes" id="UP000789524"/>
    </source>
</evidence>
<dbReference type="AlphaFoldDB" id="A0A8J2QNL9"/>
<dbReference type="Gene3D" id="1.20.58.60">
    <property type="match status" value="1"/>
</dbReference>
<evidence type="ECO:0000313" key="3">
    <source>
        <dbReference type="EMBL" id="CAG9564272.1"/>
    </source>
</evidence>
<name>A0A8J2QNL9_9NEOP</name>
<organism evidence="3 4">
    <name type="scientific">Danaus chrysippus</name>
    <name type="common">African queen</name>
    <dbReference type="NCBI Taxonomy" id="151541"/>
    <lineage>
        <taxon>Eukaryota</taxon>
        <taxon>Metazoa</taxon>
        <taxon>Ecdysozoa</taxon>
        <taxon>Arthropoda</taxon>
        <taxon>Hexapoda</taxon>
        <taxon>Insecta</taxon>
        <taxon>Pterygota</taxon>
        <taxon>Neoptera</taxon>
        <taxon>Endopterygota</taxon>
        <taxon>Lepidoptera</taxon>
        <taxon>Glossata</taxon>
        <taxon>Ditrysia</taxon>
        <taxon>Papilionoidea</taxon>
        <taxon>Nymphalidae</taxon>
        <taxon>Danainae</taxon>
        <taxon>Danaini</taxon>
        <taxon>Danaina</taxon>
        <taxon>Danaus</taxon>
        <taxon>Anosia</taxon>
    </lineage>
</organism>
<dbReference type="GO" id="GO:0005737">
    <property type="term" value="C:cytoplasm"/>
    <property type="evidence" value="ECO:0007669"/>
    <property type="project" value="UniProtKB-ARBA"/>
</dbReference>
<dbReference type="PANTHER" id="PTHR11915">
    <property type="entry name" value="SPECTRIN/FILAMIN RELATED CYTOSKELETAL PROTEIN"/>
    <property type="match status" value="1"/>
</dbReference>
<dbReference type="Gene3D" id="3.60.10.10">
    <property type="entry name" value="Endonuclease/exonuclease/phosphatase"/>
    <property type="match status" value="1"/>
</dbReference>
<gene>
    <name evidence="3" type="ORF">DCHRY22_LOCUS5282</name>
</gene>
<evidence type="ECO:0000256" key="1">
    <source>
        <dbReference type="SAM" id="Coils"/>
    </source>
</evidence>
<dbReference type="InterPro" id="IPR036691">
    <property type="entry name" value="Endo/exonu/phosph_ase_sf"/>
</dbReference>
<evidence type="ECO:0000259" key="2">
    <source>
        <dbReference type="Pfam" id="PF13877"/>
    </source>
</evidence>
<feature type="domain" description="RNA-polymerase II-associated protein 3-like C-terminal" evidence="2">
    <location>
        <begin position="783"/>
        <end position="852"/>
    </location>
</feature>
<dbReference type="InterPro" id="IPR018159">
    <property type="entry name" value="Spectrin/alpha-actinin"/>
</dbReference>
<feature type="coiled-coil region" evidence="1">
    <location>
        <begin position="743"/>
        <end position="770"/>
    </location>
</feature>
<dbReference type="Proteomes" id="UP000789524">
    <property type="component" value="Unassembled WGS sequence"/>
</dbReference>
<dbReference type="EMBL" id="CAKASE010000050">
    <property type="protein sequence ID" value="CAG9564272.1"/>
    <property type="molecule type" value="Genomic_DNA"/>
</dbReference>
<dbReference type="OrthoDB" id="10014409at2759"/>
<dbReference type="Pfam" id="PF13877">
    <property type="entry name" value="RPAP3_C"/>
    <property type="match status" value="1"/>
</dbReference>
<dbReference type="CDD" id="cd00176">
    <property type="entry name" value="SPEC"/>
    <property type="match status" value="2"/>
</dbReference>
<keyword evidence="4" id="KW-1185">Reference proteome</keyword>
<keyword evidence="1" id="KW-0175">Coiled coil</keyword>
<dbReference type="SUPFAM" id="SSF46966">
    <property type="entry name" value="Spectrin repeat"/>
    <property type="match status" value="3"/>
</dbReference>
<dbReference type="SUPFAM" id="SSF56219">
    <property type="entry name" value="DNase I-like"/>
    <property type="match status" value="1"/>
</dbReference>
<proteinExistence type="predicted"/>
<reference evidence="3" key="1">
    <citation type="submission" date="2021-09" db="EMBL/GenBank/DDBJ databases">
        <authorList>
            <person name="Martin H S."/>
        </authorList>
    </citation>
    <scope>NUCLEOTIDE SEQUENCE</scope>
</reference>
<protein>
    <submittedName>
        <fullName evidence="3">(African queen) hypothetical protein</fullName>
    </submittedName>
</protein>